<keyword evidence="3" id="KW-1185">Reference proteome</keyword>
<name>A0A2T7DW14_9POAL</name>
<evidence type="ECO:0000313" key="3">
    <source>
        <dbReference type="Proteomes" id="UP000244336"/>
    </source>
</evidence>
<evidence type="ECO:0000313" key="2">
    <source>
        <dbReference type="EMBL" id="PUZ59767.1"/>
    </source>
</evidence>
<feature type="region of interest" description="Disordered" evidence="1">
    <location>
        <begin position="1"/>
        <end position="80"/>
    </location>
</feature>
<protein>
    <submittedName>
        <fullName evidence="2">Uncharacterized protein</fullName>
    </submittedName>
</protein>
<organism evidence="2 3">
    <name type="scientific">Panicum hallii var. hallii</name>
    <dbReference type="NCBI Taxonomy" id="1504633"/>
    <lineage>
        <taxon>Eukaryota</taxon>
        <taxon>Viridiplantae</taxon>
        <taxon>Streptophyta</taxon>
        <taxon>Embryophyta</taxon>
        <taxon>Tracheophyta</taxon>
        <taxon>Spermatophyta</taxon>
        <taxon>Magnoliopsida</taxon>
        <taxon>Liliopsida</taxon>
        <taxon>Poales</taxon>
        <taxon>Poaceae</taxon>
        <taxon>PACMAD clade</taxon>
        <taxon>Panicoideae</taxon>
        <taxon>Panicodae</taxon>
        <taxon>Paniceae</taxon>
        <taxon>Panicinae</taxon>
        <taxon>Panicum</taxon>
        <taxon>Panicum sect. Panicum</taxon>
    </lineage>
</organism>
<gene>
    <name evidence="2" type="ORF">GQ55_4G068900</name>
</gene>
<accession>A0A2T7DW14</accession>
<dbReference type="Gramene" id="PUZ59767">
    <property type="protein sequence ID" value="PUZ59767"/>
    <property type="gene ID" value="GQ55_4G068900"/>
</dbReference>
<reference evidence="2 3" key="1">
    <citation type="submission" date="2018-04" db="EMBL/GenBank/DDBJ databases">
        <title>WGS assembly of Panicum hallii var. hallii HAL2.</title>
        <authorList>
            <person name="Lovell J."/>
            <person name="Jenkins J."/>
            <person name="Lowry D."/>
            <person name="Mamidi S."/>
            <person name="Sreedasyam A."/>
            <person name="Weng X."/>
            <person name="Barry K."/>
            <person name="Bonette J."/>
            <person name="Campitelli B."/>
            <person name="Daum C."/>
            <person name="Gordon S."/>
            <person name="Gould B."/>
            <person name="Lipzen A."/>
            <person name="MacQueen A."/>
            <person name="Palacio-Mejia J."/>
            <person name="Plott C."/>
            <person name="Shakirov E."/>
            <person name="Shu S."/>
            <person name="Yoshinaga Y."/>
            <person name="Zane M."/>
            <person name="Rokhsar D."/>
            <person name="Grimwood J."/>
            <person name="Schmutz J."/>
            <person name="Juenger T."/>
        </authorList>
    </citation>
    <scope>NUCLEOTIDE SEQUENCE [LARGE SCALE GENOMIC DNA]</scope>
    <source>
        <strain evidence="3">cv. HAL2</strain>
    </source>
</reference>
<proteinExistence type="predicted"/>
<sequence>MRPPRTPPAGGGRFYSGRTTMATRKPRPPPPPSLSLQSTIRPRLPCVLRLTFTEPPLRPSPTDAAGPRGSRGIPSSLPRR</sequence>
<dbReference type="EMBL" id="CM009752">
    <property type="protein sequence ID" value="PUZ59767.1"/>
    <property type="molecule type" value="Genomic_DNA"/>
</dbReference>
<dbReference type="Proteomes" id="UP000244336">
    <property type="component" value="Chromosome 4"/>
</dbReference>
<evidence type="ECO:0000256" key="1">
    <source>
        <dbReference type="SAM" id="MobiDB-lite"/>
    </source>
</evidence>
<dbReference type="AlphaFoldDB" id="A0A2T7DW14"/>